<organism evidence="4 5">
    <name type="scientific">candidate division WWE3 bacterium</name>
    <dbReference type="NCBI Taxonomy" id="2053526"/>
    <lineage>
        <taxon>Bacteria</taxon>
        <taxon>Katanobacteria</taxon>
    </lineage>
</organism>
<dbReference type="GO" id="GO:0006412">
    <property type="term" value="P:translation"/>
    <property type="evidence" value="ECO:0007669"/>
    <property type="project" value="UniProtKB-UniRule"/>
</dbReference>
<accession>A0A955RQV0</accession>
<dbReference type="NCBIfam" id="TIGR00002">
    <property type="entry name" value="S16"/>
    <property type="match status" value="1"/>
</dbReference>
<keyword evidence="2 3" id="KW-0687">Ribonucleoprotein</keyword>
<reference evidence="4" key="2">
    <citation type="journal article" date="2021" name="Microbiome">
        <title>Successional dynamics and alternative stable states in a saline activated sludge microbial community over 9 years.</title>
        <authorList>
            <person name="Wang Y."/>
            <person name="Ye J."/>
            <person name="Ju F."/>
            <person name="Liu L."/>
            <person name="Boyd J.A."/>
            <person name="Deng Y."/>
            <person name="Parks D.H."/>
            <person name="Jiang X."/>
            <person name="Yin X."/>
            <person name="Woodcroft B.J."/>
            <person name="Tyson G.W."/>
            <person name="Hugenholtz P."/>
            <person name="Polz M.F."/>
            <person name="Zhang T."/>
        </authorList>
    </citation>
    <scope>NUCLEOTIDE SEQUENCE</scope>
    <source>
        <strain evidence="4">HKST-UBA03</strain>
    </source>
</reference>
<comment type="similarity">
    <text evidence="3">Belongs to the bacterial ribosomal protein bS16 family.</text>
</comment>
<evidence type="ECO:0000256" key="1">
    <source>
        <dbReference type="ARBA" id="ARBA00022980"/>
    </source>
</evidence>
<dbReference type="AlphaFoldDB" id="A0A955RQV0"/>
<dbReference type="InterPro" id="IPR023803">
    <property type="entry name" value="Ribosomal_bS16_dom_sf"/>
</dbReference>
<sequence>MVRIRLQRIGRKNSPSYRIVVMPQQKKRDGKFLEKLGNYDPTRKVYSLDKERYDYWISTGAQPSERVEKLASGQAQGYTLQDNI</sequence>
<comment type="caution">
    <text evidence="4">The sequence shown here is derived from an EMBL/GenBank/DDBJ whole genome shotgun (WGS) entry which is preliminary data.</text>
</comment>
<keyword evidence="1 3" id="KW-0689">Ribosomal protein</keyword>
<evidence type="ECO:0000256" key="2">
    <source>
        <dbReference type="ARBA" id="ARBA00023274"/>
    </source>
</evidence>
<dbReference type="PANTHER" id="PTHR12919:SF20">
    <property type="entry name" value="SMALL RIBOSOMAL SUBUNIT PROTEIN BS16M"/>
    <property type="match status" value="1"/>
</dbReference>
<dbReference type="HAMAP" id="MF_00385">
    <property type="entry name" value="Ribosomal_bS16"/>
    <property type="match status" value="1"/>
</dbReference>
<dbReference type="GO" id="GO:0015935">
    <property type="term" value="C:small ribosomal subunit"/>
    <property type="evidence" value="ECO:0007669"/>
    <property type="project" value="TreeGrafter"/>
</dbReference>
<name>A0A955RQV0_UNCKA</name>
<protein>
    <recommendedName>
        <fullName evidence="3">Small ribosomal subunit protein bS16</fullName>
    </recommendedName>
</protein>
<evidence type="ECO:0000256" key="3">
    <source>
        <dbReference type="HAMAP-Rule" id="MF_00385"/>
    </source>
</evidence>
<dbReference type="InterPro" id="IPR000307">
    <property type="entry name" value="Ribosomal_bS16"/>
</dbReference>
<dbReference type="SUPFAM" id="SSF54565">
    <property type="entry name" value="Ribosomal protein S16"/>
    <property type="match status" value="1"/>
</dbReference>
<reference evidence="4" key="1">
    <citation type="submission" date="2020-04" db="EMBL/GenBank/DDBJ databases">
        <authorList>
            <person name="Zhang T."/>
        </authorList>
    </citation>
    <scope>NUCLEOTIDE SEQUENCE</scope>
    <source>
        <strain evidence="4">HKST-UBA03</strain>
    </source>
</reference>
<dbReference type="Gene3D" id="3.30.1320.10">
    <property type="match status" value="1"/>
</dbReference>
<dbReference type="Pfam" id="PF00886">
    <property type="entry name" value="Ribosomal_S16"/>
    <property type="match status" value="1"/>
</dbReference>
<gene>
    <name evidence="3 4" type="primary">rpsP</name>
    <name evidence="4" type="ORF">KC614_01375</name>
</gene>
<dbReference type="Proteomes" id="UP000751518">
    <property type="component" value="Unassembled WGS sequence"/>
</dbReference>
<dbReference type="GO" id="GO:0005737">
    <property type="term" value="C:cytoplasm"/>
    <property type="evidence" value="ECO:0007669"/>
    <property type="project" value="UniProtKB-ARBA"/>
</dbReference>
<proteinExistence type="inferred from homology"/>
<evidence type="ECO:0000313" key="4">
    <source>
        <dbReference type="EMBL" id="MCA9391839.1"/>
    </source>
</evidence>
<dbReference type="PANTHER" id="PTHR12919">
    <property type="entry name" value="30S RIBOSOMAL PROTEIN S16"/>
    <property type="match status" value="1"/>
</dbReference>
<dbReference type="GO" id="GO:0003735">
    <property type="term" value="F:structural constituent of ribosome"/>
    <property type="evidence" value="ECO:0007669"/>
    <property type="project" value="InterPro"/>
</dbReference>
<dbReference type="EMBL" id="JAGQKZ010000007">
    <property type="protein sequence ID" value="MCA9391839.1"/>
    <property type="molecule type" value="Genomic_DNA"/>
</dbReference>
<evidence type="ECO:0000313" key="5">
    <source>
        <dbReference type="Proteomes" id="UP000751518"/>
    </source>
</evidence>